<dbReference type="AlphaFoldDB" id="W6K0Y7"/>
<dbReference type="Proteomes" id="UP000035763">
    <property type="component" value="Unassembled WGS sequence"/>
</dbReference>
<dbReference type="RefSeq" id="WP_048693407.1">
    <property type="nucleotide sequence ID" value="NZ_HG764815.1"/>
</dbReference>
<proteinExistence type="predicted"/>
<organism evidence="2 3">
    <name type="scientific">Nostocoides australiense Ben110</name>
    <dbReference type="NCBI Taxonomy" id="1193182"/>
    <lineage>
        <taxon>Bacteria</taxon>
        <taxon>Bacillati</taxon>
        <taxon>Actinomycetota</taxon>
        <taxon>Actinomycetes</taxon>
        <taxon>Micrococcales</taxon>
        <taxon>Intrasporangiaceae</taxon>
        <taxon>Nostocoides</taxon>
    </lineage>
</organism>
<comment type="caution">
    <text evidence="2">The sequence shown here is derived from an EMBL/GenBank/DDBJ whole genome shotgun (WGS) entry which is preliminary data.</text>
</comment>
<evidence type="ECO:0000313" key="2">
    <source>
        <dbReference type="EMBL" id="CCH75553.1"/>
    </source>
</evidence>
<accession>W6K0Y7</accession>
<gene>
    <name evidence="2" type="ORF">BN11_80016</name>
</gene>
<feature type="region of interest" description="Disordered" evidence="1">
    <location>
        <begin position="142"/>
        <end position="166"/>
    </location>
</feature>
<dbReference type="STRING" id="1193182.BN11_80016"/>
<name>W6K0Y7_9MICO</name>
<sequence length="195" mass="20727">MSGIGAFARARDGSLIGRSAAESEWIPIAREFLATVASRPYAVTTQRELAQHVLSRSGIEVNPSLNKWIGTFLTHLTQACVAEGEPPLGALVTADHGKVGPAFDEALASLELGAETPKDRERLAAELRLQCYRWADAPEPAGGWRLQSPAAGERSPRARAPRATAHRASAPEPVAVYCPSCFVQLPATGVCDNCA</sequence>
<dbReference type="EMBL" id="CAJA01000507">
    <property type="protein sequence ID" value="CCH75553.1"/>
    <property type="molecule type" value="Genomic_DNA"/>
</dbReference>
<evidence type="ECO:0000256" key="1">
    <source>
        <dbReference type="SAM" id="MobiDB-lite"/>
    </source>
</evidence>
<evidence type="ECO:0000313" key="3">
    <source>
        <dbReference type="Proteomes" id="UP000035763"/>
    </source>
</evidence>
<dbReference type="OrthoDB" id="5916883at2"/>
<keyword evidence="3" id="KW-1185">Reference proteome</keyword>
<reference evidence="2 3" key="1">
    <citation type="journal article" date="2013" name="ISME J.">
        <title>A metabolic model for members of the genus Tetrasphaera involved in enhanced biological phosphorus removal.</title>
        <authorList>
            <person name="Kristiansen R."/>
            <person name="Nguyen H.T.T."/>
            <person name="Saunders A.M."/>
            <person name="Nielsen J.L."/>
            <person name="Wimmer R."/>
            <person name="Le V.Q."/>
            <person name="McIlroy S.J."/>
            <person name="Petrovski S."/>
            <person name="Seviour R.J."/>
            <person name="Calteau A."/>
            <person name="Nielsen K.L."/>
            <person name="Nielsen P.H."/>
        </authorList>
    </citation>
    <scope>NUCLEOTIDE SEQUENCE [LARGE SCALE GENOMIC DNA]</scope>
    <source>
        <strain evidence="2 3">Ben110</strain>
    </source>
</reference>
<protein>
    <submittedName>
        <fullName evidence="2">Uncharacterized protein</fullName>
    </submittedName>
</protein>